<reference evidence="15" key="1">
    <citation type="journal article" date="2020" name="mSystems">
        <title>Genome- and Community-Level Interaction Insights into Carbon Utilization and Element Cycling Functions of Hydrothermarchaeota in Hydrothermal Sediment.</title>
        <authorList>
            <person name="Zhou Z."/>
            <person name="Liu Y."/>
            <person name="Xu W."/>
            <person name="Pan J."/>
            <person name="Luo Z.H."/>
            <person name="Li M."/>
        </authorList>
    </citation>
    <scope>NUCLEOTIDE SEQUENCE [LARGE SCALE GENOMIC DNA]</scope>
    <source>
        <strain evidence="15">SpSt-381</strain>
    </source>
</reference>
<dbReference type="GO" id="GO:0051536">
    <property type="term" value="F:iron-sulfur cluster binding"/>
    <property type="evidence" value="ECO:0007669"/>
    <property type="project" value="UniProtKB-KW"/>
</dbReference>
<dbReference type="NCBIfam" id="TIGR00372">
    <property type="entry name" value="cas4"/>
    <property type="match status" value="1"/>
</dbReference>
<keyword evidence="11 13" id="KW-0051">Antiviral defense</keyword>
<dbReference type="PANTHER" id="PTHR36531">
    <property type="entry name" value="CRISPR-ASSOCIATED EXONUCLEASE CAS4"/>
    <property type="match status" value="1"/>
</dbReference>
<keyword evidence="12 13" id="KW-0464">Manganese</keyword>
<organism evidence="15">
    <name type="scientific">Eiseniibacteriota bacterium</name>
    <dbReference type="NCBI Taxonomy" id="2212470"/>
    <lineage>
        <taxon>Bacteria</taxon>
        <taxon>Candidatus Eiseniibacteriota</taxon>
    </lineage>
</organism>
<dbReference type="Pfam" id="PF01930">
    <property type="entry name" value="Cas_Cas4"/>
    <property type="match status" value="1"/>
</dbReference>
<dbReference type="AlphaFoldDB" id="A0A832MLE4"/>
<evidence type="ECO:0000256" key="7">
    <source>
        <dbReference type="ARBA" id="ARBA00022801"/>
    </source>
</evidence>
<dbReference type="InterPro" id="IPR011604">
    <property type="entry name" value="PDDEXK-like_dom_sf"/>
</dbReference>
<evidence type="ECO:0000256" key="12">
    <source>
        <dbReference type="ARBA" id="ARBA00023211"/>
    </source>
</evidence>
<keyword evidence="5 13" id="KW-0540">Nuclease</keyword>
<dbReference type="EMBL" id="DSQF01000018">
    <property type="protein sequence ID" value="HGZ43545.1"/>
    <property type="molecule type" value="Genomic_DNA"/>
</dbReference>
<evidence type="ECO:0000256" key="6">
    <source>
        <dbReference type="ARBA" id="ARBA00022723"/>
    </source>
</evidence>
<evidence type="ECO:0000256" key="5">
    <source>
        <dbReference type="ARBA" id="ARBA00022722"/>
    </source>
</evidence>
<evidence type="ECO:0000259" key="14">
    <source>
        <dbReference type="Pfam" id="PF01930"/>
    </source>
</evidence>
<proteinExistence type="inferred from homology"/>
<comment type="cofactor">
    <cofactor evidence="13">
        <name>Mg(2+)</name>
        <dbReference type="ChEBI" id="CHEBI:18420"/>
    </cofactor>
    <cofactor evidence="13">
        <name>Mn(2+)</name>
        <dbReference type="ChEBI" id="CHEBI:29035"/>
    </cofactor>
    <text evidence="13">Mg(2+) or Mn(2+) required for ssDNA cleavage activity.</text>
</comment>
<evidence type="ECO:0000256" key="9">
    <source>
        <dbReference type="ARBA" id="ARBA00023004"/>
    </source>
</evidence>
<evidence type="ECO:0000256" key="3">
    <source>
        <dbReference type="ARBA" id="ARBA00012768"/>
    </source>
</evidence>
<keyword evidence="8 13" id="KW-0269">Exonuclease</keyword>
<dbReference type="GO" id="GO:0046872">
    <property type="term" value="F:metal ion binding"/>
    <property type="evidence" value="ECO:0007669"/>
    <property type="project" value="UniProtKB-KW"/>
</dbReference>
<protein>
    <recommendedName>
        <fullName evidence="4 13">CRISPR-associated exonuclease Cas4</fullName>
        <ecNumber evidence="3 13">3.1.12.1</ecNumber>
    </recommendedName>
</protein>
<accession>A0A832MLE4</accession>
<keyword evidence="7 13" id="KW-0378">Hydrolase</keyword>
<sequence>MRHSEDELIPLSGLQHVVFCERQFALMYVERVWADNLFTVEGRELHEQVDGGDAEARGDVRIARAVPLRSLSYGLTGRSDVVEFRREEGGARVPGLTGHWRPYPIEYKRGKPKLHRADEVQLCAQALCLEEMLGTEVPRGALFYGRIRRRTEVVFDSDLRELVVHAAARARALLERRETPTARREPKCAQCSLLDLCKPDAGRCRASRYLVRGLAEALQDRASGER</sequence>
<keyword evidence="10 13" id="KW-0411">Iron-sulfur</keyword>
<evidence type="ECO:0000256" key="4">
    <source>
        <dbReference type="ARBA" id="ARBA00020049"/>
    </source>
</evidence>
<dbReference type="GO" id="GO:0051607">
    <property type="term" value="P:defense response to virus"/>
    <property type="evidence" value="ECO:0007669"/>
    <property type="project" value="UniProtKB-KW"/>
</dbReference>
<dbReference type="InterPro" id="IPR022765">
    <property type="entry name" value="Dna2/Cas4_DUF83"/>
</dbReference>
<evidence type="ECO:0000256" key="11">
    <source>
        <dbReference type="ARBA" id="ARBA00023118"/>
    </source>
</evidence>
<name>A0A832MLE4_UNCEI</name>
<dbReference type="GO" id="GO:0004527">
    <property type="term" value="F:exonuclease activity"/>
    <property type="evidence" value="ECO:0007669"/>
    <property type="project" value="UniProtKB-KW"/>
</dbReference>
<comment type="cofactor">
    <cofactor evidence="1">
        <name>[4Fe-4S] cluster</name>
        <dbReference type="ChEBI" id="CHEBI:49883"/>
    </cofactor>
</comment>
<evidence type="ECO:0000313" key="15">
    <source>
        <dbReference type="EMBL" id="HGZ43545.1"/>
    </source>
</evidence>
<dbReference type="PANTHER" id="PTHR36531:SF6">
    <property type="entry name" value="DNA REPLICATION ATP-DEPENDENT HELICASE_NUCLEASE DNA2"/>
    <property type="match status" value="1"/>
</dbReference>
<keyword evidence="6 13" id="KW-0479">Metal-binding</keyword>
<evidence type="ECO:0000256" key="10">
    <source>
        <dbReference type="ARBA" id="ARBA00023014"/>
    </source>
</evidence>
<evidence type="ECO:0000256" key="1">
    <source>
        <dbReference type="ARBA" id="ARBA00001966"/>
    </source>
</evidence>
<evidence type="ECO:0000256" key="8">
    <source>
        <dbReference type="ARBA" id="ARBA00022839"/>
    </source>
</evidence>
<dbReference type="InterPro" id="IPR051827">
    <property type="entry name" value="Cas4_exonuclease"/>
</dbReference>
<comment type="function">
    <text evidence="13">CRISPR (clustered regularly interspaced short palindromic repeat) is an adaptive immune system that provides protection against mobile genetic elements (viruses, transposable elements and conjugative plasmids). CRISPR clusters contain sequences complementary to antecedent mobile elements and target invading nucleic acids. CRISPR clusters are transcribed and processed into CRISPR RNA (crRNA).</text>
</comment>
<comment type="cofactor">
    <cofactor evidence="13">
        <name>iron-sulfur cluster</name>
        <dbReference type="ChEBI" id="CHEBI:30408"/>
    </cofactor>
</comment>
<gene>
    <name evidence="15" type="primary">cas4</name>
    <name evidence="15" type="ORF">ENR23_08990</name>
</gene>
<feature type="domain" description="DUF83" evidence="14">
    <location>
        <begin position="13"/>
        <end position="198"/>
    </location>
</feature>
<dbReference type="InterPro" id="IPR013343">
    <property type="entry name" value="CRISPR-assoc_prot_Cas4"/>
</dbReference>
<comment type="caution">
    <text evidence="15">The sequence shown here is derived from an EMBL/GenBank/DDBJ whole genome shotgun (WGS) entry which is preliminary data.</text>
</comment>
<evidence type="ECO:0000256" key="2">
    <source>
        <dbReference type="ARBA" id="ARBA00009189"/>
    </source>
</evidence>
<dbReference type="Gene3D" id="3.90.320.10">
    <property type="match status" value="1"/>
</dbReference>
<dbReference type="EC" id="3.1.12.1" evidence="3 13"/>
<comment type="similarity">
    <text evidence="2 13">Belongs to the CRISPR-associated exonuclease Cas4 family.</text>
</comment>
<evidence type="ECO:0000256" key="13">
    <source>
        <dbReference type="RuleBase" id="RU365022"/>
    </source>
</evidence>
<keyword evidence="9 13" id="KW-0408">Iron</keyword>